<keyword evidence="2" id="KW-1185">Reference proteome</keyword>
<evidence type="ECO:0000313" key="1">
    <source>
        <dbReference type="EMBL" id="RZS80085.1"/>
    </source>
</evidence>
<comment type="caution">
    <text evidence="1">The sequence shown here is derived from an EMBL/GenBank/DDBJ whole genome shotgun (WGS) entry which is preliminary data.</text>
</comment>
<organism evidence="1 2">
    <name type="scientific">Motilibacter rhizosphaerae</name>
    <dbReference type="NCBI Taxonomy" id="598652"/>
    <lineage>
        <taxon>Bacteria</taxon>
        <taxon>Bacillati</taxon>
        <taxon>Actinomycetota</taxon>
        <taxon>Actinomycetes</taxon>
        <taxon>Motilibacterales</taxon>
        <taxon>Motilibacteraceae</taxon>
        <taxon>Motilibacter</taxon>
    </lineage>
</organism>
<dbReference type="EMBL" id="SGXD01000005">
    <property type="protein sequence ID" value="RZS80085.1"/>
    <property type="molecule type" value="Genomic_DNA"/>
</dbReference>
<name>A0A4Q7NB29_9ACTN</name>
<reference evidence="1 2" key="1">
    <citation type="submission" date="2019-02" db="EMBL/GenBank/DDBJ databases">
        <title>Genomic Encyclopedia of Type Strains, Phase IV (KMG-IV): sequencing the most valuable type-strain genomes for metagenomic binning, comparative biology and taxonomic classification.</title>
        <authorList>
            <person name="Goeker M."/>
        </authorList>
    </citation>
    <scope>NUCLEOTIDE SEQUENCE [LARGE SCALE GENOMIC DNA]</scope>
    <source>
        <strain evidence="1 2">DSM 45622</strain>
    </source>
</reference>
<dbReference type="RefSeq" id="WP_130494292.1">
    <property type="nucleotide sequence ID" value="NZ_SGXD01000005.1"/>
</dbReference>
<dbReference type="OrthoDB" id="5188825at2"/>
<evidence type="ECO:0000313" key="2">
    <source>
        <dbReference type="Proteomes" id="UP000293638"/>
    </source>
</evidence>
<proteinExistence type="predicted"/>
<accession>A0A4Q7NB29</accession>
<dbReference type="AlphaFoldDB" id="A0A4Q7NB29"/>
<dbReference type="Proteomes" id="UP000293638">
    <property type="component" value="Unassembled WGS sequence"/>
</dbReference>
<sequence length="106" mass="11680">MTTIKASCPVCGDVELKPAQLRLVVCSQADWSYYAFGCPRCRDEVRKPADEEIVALLVSGGVAAERWHVPAEALEAKNGHRITYDDVLDFVLNMDRLDAEISSLLG</sequence>
<protein>
    <submittedName>
        <fullName evidence="1">Uncharacterized protein</fullName>
    </submittedName>
</protein>
<gene>
    <name evidence="1" type="ORF">EV189_3565</name>
</gene>